<gene>
    <name evidence="1" type="ordered locus">TEH_17780</name>
</gene>
<dbReference type="AlphaFoldDB" id="A0AAN1VRI0"/>
<accession>A0AAN1VRI0</accession>
<evidence type="ECO:0000313" key="1">
    <source>
        <dbReference type="EMBL" id="BAK95105.1"/>
    </source>
</evidence>
<evidence type="ECO:0000313" key="2">
    <source>
        <dbReference type="Proteomes" id="UP000002663"/>
    </source>
</evidence>
<dbReference type="Proteomes" id="UP000002663">
    <property type="component" value="Chromosome"/>
</dbReference>
<reference evidence="1 2" key="1">
    <citation type="submission" date="2011-01" db="EMBL/GenBank/DDBJ databases">
        <title>Whole genome sequence of Tetragenococcus halophilus NBRC 12172.</title>
        <authorList>
            <person name="Nakazawa H."/>
            <person name="Omata S."/>
            <person name="Koga C."/>
            <person name="Watanabe Y."/>
            <person name="Katano Y."/>
            <person name="Ito N."/>
            <person name="Tsukatani N."/>
            <person name="Ankai A."/>
            <person name="Oguchi A."/>
            <person name="Fukui S."/>
            <person name="Yashiro I."/>
            <person name="Kamata S."/>
            <person name="Hashimoto Y."/>
            <person name="Yamazaki J."/>
            <person name="Taguchi H."/>
            <person name="Tanaka A."/>
            <person name="Koyama T."/>
            <person name="Ichige A."/>
            <person name="Hanya Y."/>
            <person name="Tanikawa S."/>
            <person name="Yamazaki S."/>
            <person name="Fujita N."/>
        </authorList>
    </citation>
    <scope>NUCLEOTIDE SEQUENCE [LARGE SCALE GENOMIC DNA]</scope>
    <source>
        <strain evidence="2">DSM 20338 / JCM 20259 / NCIMB 9735 / NBRC 12172</strain>
    </source>
</reference>
<dbReference type="EMBL" id="AP012046">
    <property type="protein sequence ID" value="BAK95105.1"/>
    <property type="molecule type" value="Genomic_DNA"/>
</dbReference>
<protein>
    <recommendedName>
        <fullName evidence="3">YolD-like family protein</fullName>
    </recommendedName>
</protein>
<dbReference type="RefSeq" id="WP_014125147.1">
    <property type="nucleotide sequence ID" value="NC_016052.1"/>
</dbReference>
<name>A0AAN1VRI0_TETHN</name>
<organism evidence="1 2">
    <name type="scientific">Tetragenococcus halophilus (strain DSM 20338 / JCM 20259 / NCIMB 9735 / NBRC 12172)</name>
    <name type="common">Pediococcus halophilus</name>
    <dbReference type="NCBI Taxonomy" id="945021"/>
    <lineage>
        <taxon>Bacteria</taxon>
        <taxon>Bacillati</taxon>
        <taxon>Bacillota</taxon>
        <taxon>Bacilli</taxon>
        <taxon>Lactobacillales</taxon>
        <taxon>Enterococcaceae</taxon>
        <taxon>Tetragenococcus</taxon>
    </lineage>
</organism>
<dbReference type="KEGG" id="thl:TEH_17780"/>
<proteinExistence type="predicted"/>
<evidence type="ECO:0008006" key="3">
    <source>
        <dbReference type="Google" id="ProtNLM"/>
    </source>
</evidence>
<sequence>MNTLHPYQDHNRLQWMKFYLLEHTANLAAMKQQDIPIQPKSEMTPEEINGVLTEARIKGKSIEIQTSEIVDDSFPPDIVGYINGYNELDLYVRHDFVAYESISNVDFYEDIKWFDVK</sequence>